<dbReference type="STRING" id="49012.A0A0F7S6V7"/>
<evidence type="ECO:0000259" key="2">
    <source>
        <dbReference type="Pfam" id="PF23191"/>
    </source>
</evidence>
<reference evidence="4" key="1">
    <citation type="submission" date="2014-06" db="EMBL/GenBank/DDBJ databases">
        <authorList>
            <person name="Berkman P.J."/>
        </authorList>
    </citation>
    <scope>NUCLEOTIDE SEQUENCE [LARGE SCALE GENOMIC DNA]</scope>
</reference>
<dbReference type="Pfam" id="PF23191">
    <property type="entry name" value="WHD_MCM3_C"/>
    <property type="match status" value="1"/>
</dbReference>
<dbReference type="EMBL" id="CCFA01003612">
    <property type="protein sequence ID" value="CDW98697.1"/>
    <property type="molecule type" value="Genomic_DNA"/>
</dbReference>
<sequence length="198" mass="21691">MPRLPRRFSALLSYRSGRSNRGGRGARRGGQRYGEDGHSSDEDDDEGQSGPLSSQRSTRSSGAYATRAAAATRTRPKPAMVGPGGMDEEAFDDEDALEAMRSLDVEVVIPSQPIAASSSTGVSAQRSEAFKEALSDLLFSSDGRLAEMDAIPLDELLPVMNEGRRTRDLFDSNEARQVLEQMHRENSIMFSEDMIFKL</sequence>
<keyword evidence="4" id="KW-1185">Reference proteome</keyword>
<protein>
    <recommendedName>
        <fullName evidence="2">MCM3-like winged helix domain-containing protein</fullName>
    </recommendedName>
</protein>
<feature type="compositionally biased region" description="Low complexity" evidence="1">
    <location>
        <begin position="56"/>
        <end position="73"/>
    </location>
</feature>
<accession>A0A0F7S6V7</accession>
<name>A0A0F7S6V7_9BASI</name>
<evidence type="ECO:0000313" key="4">
    <source>
        <dbReference type="Proteomes" id="UP000242770"/>
    </source>
</evidence>
<organism evidence="3 4">
    <name type="scientific">Sporisorium scitamineum</name>
    <dbReference type="NCBI Taxonomy" id="49012"/>
    <lineage>
        <taxon>Eukaryota</taxon>
        <taxon>Fungi</taxon>
        <taxon>Dikarya</taxon>
        <taxon>Basidiomycota</taxon>
        <taxon>Ustilaginomycotina</taxon>
        <taxon>Ustilaginomycetes</taxon>
        <taxon>Ustilaginales</taxon>
        <taxon>Ustilaginaceae</taxon>
        <taxon>Sporisorium</taxon>
    </lineage>
</organism>
<feature type="region of interest" description="Disordered" evidence="1">
    <location>
        <begin position="1"/>
        <end position="89"/>
    </location>
</feature>
<dbReference type="AlphaFoldDB" id="A0A0F7S6V7"/>
<evidence type="ECO:0000256" key="1">
    <source>
        <dbReference type="SAM" id="MobiDB-lite"/>
    </source>
</evidence>
<gene>
    <name evidence="3" type="primary">SSCI60540.1</name>
</gene>
<evidence type="ECO:0000313" key="3">
    <source>
        <dbReference type="EMBL" id="CDW98697.1"/>
    </source>
</evidence>
<dbReference type="InterPro" id="IPR056575">
    <property type="entry name" value="WH_MCM3_C"/>
</dbReference>
<proteinExistence type="predicted"/>
<feature type="domain" description="MCM3-like winged helix" evidence="2">
    <location>
        <begin position="121"/>
        <end position="197"/>
    </location>
</feature>
<dbReference type="Proteomes" id="UP000242770">
    <property type="component" value="Unassembled WGS sequence"/>
</dbReference>